<feature type="transmembrane region" description="Helical" evidence="1">
    <location>
        <begin position="49"/>
        <end position="68"/>
    </location>
</feature>
<gene>
    <name evidence="2" type="ORF">DARMORV10_A01P25880.1</name>
</gene>
<evidence type="ECO:0000313" key="2">
    <source>
        <dbReference type="EMBL" id="CAF2151943.1"/>
    </source>
</evidence>
<dbReference type="AlphaFoldDB" id="A0A816Y0Z0"/>
<evidence type="ECO:0000256" key="1">
    <source>
        <dbReference type="SAM" id="Phobius"/>
    </source>
</evidence>
<keyword evidence="1" id="KW-0812">Transmembrane</keyword>
<reference evidence="2" key="1">
    <citation type="submission" date="2021-01" db="EMBL/GenBank/DDBJ databases">
        <authorList>
            <consortium name="Genoscope - CEA"/>
            <person name="William W."/>
        </authorList>
    </citation>
    <scope>NUCLEOTIDE SEQUENCE</scope>
</reference>
<keyword evidence="1" id="KW-1133">Transmembrane helix</keyword>
<proteinExistence type="predicted"/>
<accession>A0A816Y0Z0</accession>
<feature type="transmembrane region" description="Helical" evidence="1">
    <location>
        <begin position="19"/>
        <end position="37"/>
    </location>
</feature>
<name>A0A816Y0Z0_BRANA</name>
<protein>
    <submittedName>
        <fullName evidence="2">(rape) hypothetical protein</fullName>
    </submittedName>
</protein>
<sequence length="138" mass="16379">MVFIKKIIFQFYYVCYNYLSTYIYIYIYMCVCLRFCITKQHKGSLERKKFTMSSSSFTIFCLFSLVSLQECTNVKGIEISKLNFPLCSESTCPSKYREDCFLLFSCKKIEKCYCCNNGHDKYCSSNKAHCERRCKHRA</sequence>
<dbReference type="Proteomes" id="UP001295469">
    <property type="component" value="Chromosome A01"/>
</dbReference>
<organism evidence="2">
    <name type="scientific">Brassica napus</name>
    <name type="common">Rape</name>
    <dbReference type="NCBI Taxonomy" id="3708"/>
    <lineage>
        <taxon>Eukaryota</taxon>
        <taxon>Viridiplantae</taxon>
        <taxon>Streptophyta</taxon>
        <taxon>Embryophyta</taxon>
        <taxon>Tracheophyta</taxon>
        <taxon>Spermatophyta</taxon>
        <taxon>Magnoliopsida</taxon>
        <taxon>eudicotyledons</taxon>
        <taxon>Gunneridae</taxon>
        <taxon>Pentapetalae</taxon>
        <taxon>rosids</taxon>
        <taxon>malvids</taxon>
        <taxon>Brassicales</taxon>
        <taxon>Brassicaceae</taxon>
        <taxon>Brassiceae</taxon>
        <taxon>Brassica</taxon>
    </lineage>
</organism>
<keyword evidence="1" id="KW-0472">Membrane</keyword>
<dbReference type="EMBL" id="HG994355">
    <property type="protein sequence ID" value="CAF2151943.1"/>
    <property type="molecule type" value="Genomic_DNA"/>
</dbReference>